<dbReference type="PANTHER" id="PTHR43794:SF5">
    <property type="entry name" value="CHLOROHYDROLASE FAMILY PROTEIN"/>
    <property type="match status" value="1"/>
</dbReference>
<dbReference type="EMBL" id="CAJZAF010000067">
    <property type="protein sequence ID" value="CAG9187356.1"/>
    <property type="molecule type" value="Genomic_DNA"/>
</dbReference>
<sequence>MTRTLIRGATLVTMEAAHGEFIGDLLIEDDRIAALAPHLGVVDAAGTEQIDARGFIVAPGFVNAHMHTWQTALRGVAGGWTLTEYFRQMHAGLATRFTPEDIHVGTLAGAWNQLDCGTTTLVDWCHNNPTPAHSDAAIDALERSGIRAAFLHGSPKPDPKPGMVPFWATPHPRHEIERLAQRLQGSELVSLGLAILGPHYSTMEVALHDFALAREFGLIASMHQGGGAARTPDGWARLEAAGLLGPHINIVHGNDLSDAQLARFADAGVSFSLTPENELTQGHGFPITGPLRKLGVAPSLGIDLESGLSGEMFTAARVALGVQRALDHAAYRAEHGVIAPRHEVTCREALEWITLAGARMLGMADRIGSLAVGKQADLVLIDAKRLNMMPLHDPINAVVMQASLANIDSVFVAGVARKRHGRLLADGVPRTLDALRASGERLLAHRPTPLHRRPP</sequence>
<dbReference type="PANTHER" id="PTHR43794">
    <property type="entry name" value="AMINOHYDROLASE SSNA-RELATED"/>
    <property type="match status" value="1"/>
</dbReference>
<evidence type="ECO:0000313" key="4">
    <source>
        <dbReference type="Proteomes" id="UP000701702"/>
    </source>
</evidence>
<protein>
    <submittedName>
        <fullName evidence="3">8-oxoguanine deaminase</fullName>
        <ecNumber evidence="3">3.5.4.32</ecNumber>
    </submittedName>
</protein>
<dbReference type="GO" id="GO:0102127">
    <property type="term" value="F:8-oxoguanine deaminase activity"/>
    <property type="evidence" value="ECO:0007669"/>
    <property type="project" value="UniProtKB-EC"/>
</dbReference>
<dbReference type="InterPro" id="IPR011059">
    <property type="entry name" value="Metal-dep_hydrolase_composite"/>
</dbReference>
<accession>A0ABM8Y3X9</accession>
<dbReference type="Gene3D" id="3.20.20.140">
    <property type="entry name" value="Metal-dependent hydrolases"/>
    <property type="match status" value="1"/>
</dbReference>
<comment type="similarity">
    <text evidence="1">Belongs to the metallo-dependent hydrolases superfamily. ATZ/TRZ family.</text>
</comment>
<dbReference type="EC" id="3.5.4.32" evidence="3"/>
<evidence type="ECO:0000313" key="3">
    <source>
        <dbReference type="EMBL" id="CAG9187356.1"/>
    </source>
</evidence>
<dbReference type="InterPro" id="IPR032466">
    <property type="entry name" value="Metal_Hydrolase"/>
</dbReference>
<dbReference type="Gene3D" id="2.30.40.10">
    <property type="entry name" value="Urease, subunit C, domain 1"/>
    <property type="match status" value="1"/>
</dbReference>
<keyword evidence="3" id="KW-0378">Hydrolase</keyword>
<gene>
    <name evidence="3" type="ORF">LMG23994_06801</name>
</gene>
<proteinExistence type="inferred from homology"/>
<comment type="caution">
    <text evidence="3">The sequence shown here is derived from an EMBL/GenBank/DDBJ whole genome shotgun (WGS) entry which is preliminary data.</text>
</comment>
<dbReference type="SUPFAM" id="SSF51556">
    <property type="entry name" value="Metallo-dependent hydrolases"/>
    <property type="match status" value="1"/>
</dbReference>
<organism evidence="3 4">
    <name type="scientific">Cupriavidus pinatubonensis</name>
    <dbReference type="NCBI Taxonomy" id="248026"/>
    <lineage>
        <taxon>Bacteria</taxon>
        <taxon>Pseudomonadati</taxon>
        <taxon>Pseudomonadota</taxon>
        <taxon>Betaproteobacteria</taxon>
        <taxon>Burkholderiales</taxon>
        <taxon>Burkholderiaceae</taxon>
        <taxon>Cupriavidus</taxon>
    </lineage>
</organism>
<dbReference type="NCBIfam" id="NF006056">
    <property type="entry name" value="PRK08204.1"/>
    <property type="match status" value="1"/>
</dbReference>
<dbReference type="Pfam" id="PF01979">
    <property type="entry name" value="Amidohydro_1"/>
    <property type="match status" value="1"/>
</dbReference>
<dbReference type="SUPFAM" id="SSF51338">
    <property type="entry name" value="Composite domain of metallo-dependent hydrolases"/>
    <property type="match status" value="1"/>
</dbReference>
<dbReference type="Proteomes" id="UP000701702">
    <property type="component" value="Unassembled WGS sequence"/>
</dbReference>
<keyword evidence="4" id="KW-1185">Reference proteome</keyword>
<evidence type="ECO:0000259" key="2">
    <source>
        <dbReference type="Pfam" id="PF01979"/>
    </source>
</evidence>
<feature type="domain" description="Amidohydrolase-related" evidence="2">
    <location>
        <begin position="56"/>
        <end position="415"/>
    </location>
</feature>
<dbReference type="RefSeq" id="WP_224010595.1">
    <property type="nucleotide sequence ID" value="NZ_CAJZAF010000067.1"/>
</dbReference>
<name>A0ABM8Y3X9_9BURK</name>
<evidence type="ECO:0000256" key="1">
    <source>
        <dbReference type="ARBA" id="ARBA00006745"/>
    </source>
</evidence>
<dbReference type="InterPro" id="IPR050287">
    <property type="entry name" value="MTA/SAH_deaminase"/>
</dbReference>
<reference evidence="3 4" key="1">
    <citation type="submission" date="2021-08" db="EMBL/GenBank/DDBJ databases">
        <authorList>
            <person name="Peeters C."/>
        </authorList>
    </citation>
    <scope>NUCLEOTIDE SEQUENCE [LARGE SCALE GENOMIC DNA]</scope>
    <source>
        <strain evidence="3 4">LMG 23994</strain>
    </source>
</reference>
<dbReference type="InterPro" id="IPR006680">
    <property type="entry name" value="Amidohydro-rel"/>
</dbReference>